<gene>
    <name evidence="2" type="ORF">ACFOOI_01140</name>
</gene>
<sequence>MIDLTTVLVVASIFGSLLLFTMTITNFFLKRKMIDSKQLDPESLSLISKNFTSFKFDNLKWGLILLFGGIGFMLIAHLPHFLREDSVLPIGVEMVMVAFGFLTYYFLVKNKVD</sequence>
<evidence type="ECO:0008006" key="4">
    <source>
        <dbReference type="Google" id="ProtNLM"/>
    </source>
</evidence>
<accession>A0ABV7YPH0</accession>
<evidence type="ECO:0000313" key="2">
    <source>
        <dbReference type="EMBL" id="MFC3809244.1"/>
    </source>
</evidence>
<keyword evidence="1" id="KW-0812">Transmembrane</keyword>
<keyword evidence="3" id="KW-1185">Reference proteome</keyword>
<keyword evidence="1" id="KW-0472">Membrane</keyword>
<proteinExistence type="predicted"/>
<feature type="transmembrane region" description="Helical" evidence="1">
    <location>
        <begin position="88"/>
        <end position="107"/>
    </location>
</feature>
<name>A0ABV7YPH0_9BACT</name>
<protein>
    <recommendedName>
        <fullName evidence="4">DUF3784 domain-containing protein</fullName>
    </recommendedName>
</protein>
<dbReference type="EMBL" id="JBHRYQ010000001">
    <property type="protein sequence ID" value="MFC3809244.1"/>
    <property type="molecule type" value="Genomic_DNA"/>
</dbReference>
<dbReference type="RefSeq" id="WP_379834040.1">
    <property type="nucleotide sequence ID" value="NZ_JBHRYQ010000001.1"/>
</dbReference>
<comment type="caution">
    <text evidence="2">The sequence shown here is derived from an EMBL/GenBank/DDBJ whole genome shotgun (WGS) entry which is preliminary data.</text>
</comment>
<feature type="transmembrane region" description="Helical" evidence="1">
    <location>
        <begin position="6"/>
        <end position="29"/>
    </location>
</feature>
<organism evidence="2 3">
    <name type="scientific">Lacihabitans lacunae</name>
    <dbReference type="NCBI Taxonomy" id="1028214"/>
    <lineage>
        <taxon>Bacteria</taxon>
        <taxon>Pseudomonadati</taxon>
        <taxon>Bacteroidota</taxon>
        <taxon>Cytophagia</taxon>
        <taxon>Cytophagales</taxon>
        <taxon>Leadbetterellaceae</taxon>
        <taxon>Lacihabitans</taxon>
    </lineage>
</organism>
<evidence type="ECO:0000256" key="1">
    <source>
        <dbReference type="SAM" id="Phobius"/>
    </source>
</evidence>
<reference evidence="3" key="1">
    <citation type="journal article" date="2019" name="Int. J. Syst. Evol. Microbiol.">
        <title>The Global Catalogue of Microorganisms (GCM) 10K type strain sequencing project: providing services to taxonomists for standard genome sequencing and annotation.</title>
        <authorList>
            <consortium name="The Broad Institute Genomics Platform"/>
            <consortium name="The Broad Institute Genome Sequencing Center for Infectious Disease"/>
            <person name="Wu L."/>
            <person name="Ma J."/>
        </authorList>
    </citation>
    <scope>NUCLEOTIDE SEQUENCE [LARGE SCALE GENOMIC DNA]</scope>
    <source>
        <strain evidence="3">CECT 7956</strain>
    </source>
</reference>
<dbReference type="Proteomes" id="UP001595616">
    <property type="component" value="Unassembled WGS sequence"/>
</dbReference>
<keyword evidence="1" id="KW-1133">Transmembrane helix</keyword>
<feature type="transmembrane region" description="Helical" evidence="1">
    <location>
        <begin position="61"/>
        <end position="82"/>
    </location>
</feature>
<evidence type="ECO:0000313" key="3">
    <source>
        <dbReference type="Proteomes" id="UP001595616"/>
    </source>
</evidence>